<organism evidence="1 2">
    <name type="scientific">Kutzneria buriramensis</name>
    <dbReference type="NCBI Taxonomy" id="1045776"/>
    <lineage>
        <taxon>Bacteria</taxon>
        <taxon>Bacillati</taxon>
        <taxon>Actinomycetota</taxon>
        <taxon>Actinomycetes</taxon>
        <taxon>Pseudonocardiales</taxon>
        <taxon>Pseudonocardiaceae</taxon>
        <taxon>Kutzneria</taxon>
    </lineage>
</organism>
<reference evidence="1 2" key="1">
    <citation type="submission" date="2018-08" db="EMBL/GenBank/DDBJ databases">
        <title>Genomic Encyclopedia of Archaeal and Bacterial Type Strains, Phase II (KMG-II): from individual species to whole genera.</title>
        <authorList>
            <person name="Goeker M."/>
        </authorList>
    </citation>
    <scope>NUCLEOTIDE SEQUENCE [LARGE SCALE GENOMIC DNA]</scope>
    <source>
        <strain evidence="1 2">DSM 45791</strain>
    </source>
</reference>
<dbReference type="AlphaFoldDB" id="A0A3E0G6T0"/>
<evidence type="ECO:0000313" key="1">
    <source>
        <dbReference type="EMBL" id="REH18308.1"/>
    </source>
</evidence>
<evidence type="ECO:0000313" key="2">
    <source>
        <dbReference type="Proteomes" id="UP000256269"/>
    </source>
</evidence>
<comment type="caution">
    <text evidence="1">The sequence shown here is derived from an EMBL/GenBank/DDBJ whole genome shotgun (WGS) entry which is preliminary data.</text>
</comment>
<dbReference type="EMBL" id="QUNO01000036">
    <property type="protein sequence ID" value="REH18308.1"/>
    <property type="molecule type" value="Genomic_DNA"/>
</dbReference>
<keyword evidence="2" id="KW-1185">Reference proteome</keyword>
<gene>
    <name evidence="1" type="ORF">BCF44_13663</name>
</gene>
<proteinExistence type="predicted"/>
<sequence length="243" mass="26194">MTLTPELLRAVRADQAVVLVVAEFGFTVLPKTAVDEHLVVPLAELAVDEVAIGDEQRRHRLPAPGVETVVVDGPSWAQAWWIPRAELRQLTVAEAPVSVWATSSGRYLRRHPSRVDAVGHGRWSVLEQRAAAELLYAAESAHVVDDGSRLVAAVHAARAVATTVTAPVDGDAAGEEEAFAALATLTELLNQTVTADLRRQRAGIAARVADRHDGDLAVVTQALGVRRPLSQWTLKDLLKGRSR</sequence>
<accession>A0A3E0G6T0</accession>
<name>A0A3E0G6T0_9PSEU</name>
<dbReference type="Proteomes" id="UP000256269">
    <property type="component" value="Unassembled WGS sequence"/>
</dbReference>
<protein>
    <submittedName>
        <fullName evidence="1">Uncharacterized protein</fullName>
    </submittedName>
</protein>